<keyword evidence="2" id="KW-0808">Transferase</keyword>
<dbReference type="InterPro" id="IPR036554">
    <property type="entry name" value="GHMP_kinase_C_sf"/>
</dbReference>
<keyword evidence="11" id="KW-1185">Reference proteome</keyword>
<keyword evidence="6" id="KW-0299">Galactose metabolism</keyword>
<dbReference type="InterPro" id="IPR006206">
    <property type="entry name" value="Mevalonate/galactokinase"/>
</dbReference>
<evidence type="ECO:0000259" key="8">
    <source>
        <dbReference type="Pfam" id="PF08544"/>
    </source>
</evidence>
<dbReference type="Pfam" id="PF08544">
    <property type="entry name" value="GHMP_kinases_C"/>
    <property type="match status" value="1"/>
</dbReference>
<dbReference type="PIRSF" id="PIRSF000530">
    <property type="entry name" value="Galactokinase"/>
    <property type="match status" value="1"/>
</dbReference>
<dbReference type="PRINTS" id="PR00959">
    <property type="entry name" value="MEVGALKINASE"/>
</dbReference>
<feature type="domain" description="GHMP kinase C-terminal" evidence="8">
    <location>
        <begin position="255"/>
        <end position="334"/>
    </location>
</feature>
<dbReference type="InterPro" id="IPR014721">
    <property type="entry name" value="Ribsml_uS5_D2-typ_fold_subgr"/>
</dbReference>
<evidence type="ECO:0000256" key="5">
    <source>
        <dbReference type="ARBA" id="ARBA00022840"/>
    </source>
</evidence>
<evidence type="ECO:0000256" key="2">
    <source>
        <dbReference type="ARBA" id="ARBA00022679"/>
    </source>
</evidence>
<protein>
    <submittedName>
        <fullName evidence="10">Galactokinase</fullName>
    </submittedName>
</protein>
<dbReference type="InterPro" id="IPR006204">
    <property type="entry name" value="GHMP_kinase_N_dom"/>
</dbReference>
<keyword evidence="4" id="KW-0418">Kinase</keyword>
<evidence type="ECO:0000313" key="10">
    <source>
        <dbReference type="EMBL" id="GAA3543871.1"/>
    </source>
</evidence>
<dbReference type="Gene3D" id="3.30.230.10">
    <property type="match status" value="1"/>
</dbReference>
<dbReference type="InterPro" id="IPR006203">
    <property type="entry name" value="GHMP_knse_ATP-bd_CS"/>
</dbReference>
<dbReference type="InterPro" id="IPR020568">
    <property type="entry name" value="Ribosomal_Su5_D2-typ_SF"/>
</dbReference>
<dbReference type="InterPro" id="IPR013750">
    <property type="entry name" value="GHMP_kinase_C_dom"/>
</dbReference>
<dbReference type="Pfam" id="PF10509">
    <property type="entry name" value="GalKase_gal_bdg"/>
    <property type="match status" value="1"/>
</dbReference>
<accession>A0ABP6W326</accession>
<evidence type="ECO:0000259" key="7">
    <source>
        <dbReference type="Pfam" id="PF00288"/>
    </source>
</evidence>
<dbReference type="InterPro" id="IPR019741">
    <property type="entry name" value="Galactokinase_CS"/>
</dbReference>
<dbReference type="Gene3D" id="3.30.70.890">
    <property type="entry name" value="GHMP kinase, C-terminal domain"/>
    <property type="match status" value="1"/>
</dbReference>
<keyword evidence="6" id="KW-0119">Carbohydrate metabolism</keyword>
<name>A0ABP6W326_9ACTN</name>
<dbReference type="InterPro" id="IPR019539">
    <property type="entry name" value="GalKase_N"/>
</dbReference>
<evidence type="ECO:0000259" key="9">
    <source>
        <dbReference type="Pfam" id="PF10509"/>
    </source>
</evidence>
<organism evidence="10 11">
    <name type="scientific">Nocardioides daeguensis</name>
    <dbReference type="NCBI Taxonomy" id="908359"/>
    <lineage>
        <taxon>Bacteria</taxon>
        <taxon>Bacillati</taxon>
        <taxon>Actinomycetota</taxon>
        <taxon>Actinomycetes</taxon>
        <taxon>Propionibacteriales</taxon>
        <taxon>Nocardioidaceae</taxon>
        <taxon>Nocardioides</taxon>
    </lineage>
</organism>
<keyword evidence="5" id="KW-0067">ATP-binding</keyword>
<dbReference type="PANTHER" id="PTHR10457:SF7">
    <property type="entry name" value="GALACTOKINASE-RELATED"/>
    <property type="match status" value="1"/>
</dbReference>
<dbReference type="SUPFAM" id="SSF54211">
    <property type="entry name" value="Ribosomal protein S5 domain 2-like"/>
    <property type="match status" value="1"/>
</dbReference>
<keyword evidence="3" id="KW-0547">Nucleotide-binding</keyword>
<feature type="domain" description="GHMP kinase N-terminal" evidence="7">
    <location>
        <begin position="87"/>
        <end position="176"/>
    </location>
</feature>
<dbReference type="SUPFAM" id="SSF55060">
    <property type="entry name" value="GHMP Kinase, C-terminal domain"/>
    <property type="match status" value="1"/>
</dbReference>
<sequence>MSGRGTAVTLDEPAGRPTRQDGAVVTVVARAPGRVNLIGEHTDYNGGLCLPFAIQLATTATVTARTDDQLRMTSAEANPADTTWQAYVVGVVAELRGLGWQVPGLDIALTSTVPLGGGLSSSAALECSVATAIAGLLGVPLDDRARRTLADACRRAETDHVGAPTGGMDQLVSMLGAAGHALLIDFADPATPATTPVALPVTADGLALLVTDTRVRHSLADGDGGYGQRRRECATGDARRLRHVATENDRVRAAVAAIGERDWRELGLLMTASHTSLREDYEVSVPQLDLVVDTALSRGAMGSRMTGGGFGGCTITLVAADEVVAARAAVDAAYRERGWAAPVHHVVEPGPGARVLSP</sequence>
<dbReference type="InterPro" id="IPR000705">
    <property type="entry name" value="Galactokinase"/>
</dbReference>
<dbReference type="PROSITE" id="PS00627">
    <property type="entry name" value="GHMP_KINASES_ATP"/>
    <property type="match status" value="1"/>
</dbReference>
<evidence type="ECO:0000256" key="6">
    <source>
        <dbReference type="ARBA" id="ARBA00023144"/>
    </source>
</evidence>
<comment type="caution">
    <text evidence="10">The sequence shown here is derived from an EMBL/GenBank/DDBJ whole genome shotgun (WGS) entry which is preliminary data.</text>
</comment>
<evidence type="ECO:0000256" key="4">
    <source>
        <dbReference type="ARBA" id="ARBA00022777"/>
    </source>
</evidence>
<evidence type="ECO:0000256" key="3">
    <source>
        <dbReference type="ARBA" id="ARBA00022741"/>
    </source>
</evidence>
<dbReference type="Proteomes" id="UP001500301">
    <property type="component" value="Unassembled WGS sequence"/>
</dbReference>
<reference evidence="11" key="1">
    <citation type="journal article" date="2019" name="Int. J. Syst. Evol. Microbiol.">
        <title>The Global Catalogue of Microorganisms (GCM) 10K type strain sequencing project: providing services to taxonomists for standard genome sequencing and annotation.</title>
        <authorList>
            <consortium name="The Broad Institute Genomics Platform"/>
            <consortium name="The Broad Institute Genome Sequencing Center for Infectious Disease"/>
            <person name="Wu L."/>
            <person name="Ma J."/>
        </authorList>
    </citation>
    <scope>NUCLEOTIDE SEQUENCE [LARGE SCALE GENOMIC DNA]</scope>
    <source>
        <strain evidence="11">JCM 17460</strain>
    </source>
</reference>
<proteinExistence type="inferred from homology"/>
<evidence type="ECO:0000256" key="1">
    <source>
        <dbReference type="ARBA" id="ARBA00006566"/>
    </source>
</evidence>
<evidence type="ECO:0000313" key="11">
    <source>
        <dbReference type="Proteomes" id="UP001500301"/>
    </source>
</evidence>
<feature type="domain" description="Galactokinase N-terminal" evidence="9">
    <location>
        <begin position="27"/>
        <end position="62"/>
    </location>
</feature>
<dbReference type="PROSITE" id="PS00106">
    <property type="entry name" value="GALACTOKINASE"/>
    <property type="match status" value="1"/>
</dbReference>
<comment type="similarity">
    <text evidence="1">Belongs to the GHMP kinase family. GalK subfamily.</text>
</comment>
<dbReference type="PRINTS" id="PR00473">
    <property type="entry name" value="GALCTOKINASE"/>
</dbReference>
<dbReference type="PANTHER" id="PTHR10457">
    <property type="entry name" value="MEVALONATE KINASE/GALACTOKINASE"/>
    <property type="match status" value="1"/>
</dbReference>
<dbReference type="EMBL" id="BAABBB010000018">
    <property type="protein sequence ID" value="GAA3543871.1"/>
    <property type="molecule type" value="Genomic_DNA"/>
</dbReference>
<dbReference type="Pfam" id="PF00288">
    <property type="entry name" value="GHMP_kinases_N"/>
    <property type="match status" value="1"/>
</dbReference>
<gene>
    <name evidence="10" type="primary">galK</name>
    <name evidence="10" type="ORF">GCM10022263_33750</name>
</gene>